<dbReference type="STRING" id="67331.SAMN04490357_2941"/>
<gene>
    <name evidence="3" type="ORF">SAMN04490357_2941</name>
</gene>
<evidence type="ECO:0008006" key="5">
    <source>
        <dbReference type="Google" id="ProtNLM"/>
    </source>
</evidence>
<dbReference type="RefSeq" id="WP_107409121.1">
    <property type="nucleotide sequence ID" value="NZ_FNTD01000004.1"/>
</dbReference>
<dbReference type="AlphaFoldDB" id="A0A1H4VG66"/>
<feature type="compositionally biased region" description="Low complexity" evidence="1">
    <location>
        <begin position="36"/>
        <end position="53"/>
    </location>
</feature>
<dbReference type="Proteomes" id="UP000182375">
    <property type="component" value="Unassembled WGS sequence"/>
</dbReference>
<protein>
    <recommendedName>
        <fullName evidence="5">Lipoprotein</fullName>
    </recommendedName>
</protein>
<proteinExistence type="predicted"/>
<dbReference type="PROSITE" id="PS51257">
    <property type="entry name" value="PROKAR_LIPOPROTEIN"/>
    <property type="match status" value="1"/>
</dbReference>
<accession>A0A1H4VG66</accession>
<evidence type="ECO:0000313" key="3">
    <source>
        <dbReference type="EMBL" id="SEC80089.1"/>
    </source>
</evidence>
<feature type="region of interest" description="Disordered" evidence="1">
    <location>
        <begin position="29"/>
        <end position="68"/>
    </location>
</feature>
<feature type="chain" id="PRO_5039537164" description="Lipoprotein" evidence="2">
    <location>
        <begin position="28"/>
        <end position="169"/>
    </location>
</feature>
<dbReference type="EMBL" id="FNTD01000004">
    <property type="protein sequence ID" value="SEC80089.1"/>
    <property type="molecule type" value="Genomic_DNA"/>
</dbReference>
<feature type="signal peptide" evidence="2">
    <location>
        <begin position="1"/>
        <end position="27"/>
    </location>
</feature>
<evidence type="ECO:0000313" key="4">
    <source>
        <dbReference type="Proteomes" id="UP000182375"/>
    </source>
</evidence>
<organism evidence="3 4">
    <name type="scientific">Streptomyces misionensis</name>
    <dbReference type="NCBI Taxonomy" id="67331"/>
    <lineage>
        <taxon>Bacteria</taxon>
        <taxon>Bacillati</taxon>
        <taxon>Actinomycetota</taxon>
        <taxon>Actinomycetes</taxon>
        <taxon>Kitasatosporales</taxon>
        <taxon>Streptomycetaceae</taxon>
        <taxon>Streptomyces</taxon>
    </lineage>
</organism>
<evidence type="ECO:0000256" key="1">
    <source>
        <dbReference type="SAM" id="MobiDB-lite"/>
    </source>
</evidence>
<dbReference type="GeneID" id="95512091"/>
<reference evidence="3 4" key="1">
    <citation type="submission" date="2016-10" db="EMBL/GenBank/DDBJ databases">
        <authorList>
            <person name="de Groot N.N."/>
        </authorList>
    </citation>
    <scope>NUCLEOTIDE SEQUENCE [LARGE SCALE GENOMIC DNA]</scope>
    <source>
        <strain evidence="3 4">DSM 40306</strain>
    </source>
</reference>
<evidence type="ECO:0000256" key="2">
    <source>
        <dbReference type="SAM" id="SignalP"/>
    </source>
</evidence>
<keyword evidence="2" id="KW-0732">Signal</keyword>
<sequence>MINARARHALGAATLMVALASSLLSCSGGPDTAPHAGASPSRDAPAAAPVTATEEPDDPSTVAPSPGPAKVRDAFAVLQATYNDGCTTPGNCAYFLNRVLDNLDALDAAMKADPQGPAHFEQPLAWIAGLRRELGDDRSFENLKKHQDRLTGVRDRINAWMQGHPEDYR</sequence>
<name>A0A1H4VG66_9ACTN</name>